<dbReference type="AlphaFoldDB" id="A0A2N9XS42"/>
<gene>
    <name evidence="1" type="ORF">BHC48_03940</name>
</gene>
<protein>
    <submittedName>
        <fullName evidence="1">Uncharacterized protein</fullName>
    </submittedName>
</protein>
<dbReference type="EMBL" id="MEIQ01000028">
    <property type="protein sequence ID" value="PIT51448.1"/>
    <property type="molecule type" value="Genomic_DNA"/>
</dbReference>
<sequence length="127" mass="14430">MQVENKFRARYHNEIAGLMDNAELLTIIQDADESPDETLKRISRKDLGYLSEYCFHVLDTTTFIMETLSKLTDGYRNNNITKKLSQEDFLEFTSKLAALSGGINNCVGYMHLTIMELLSHEPSSTSS</sequence>
<evidence type="ECO:0000313" key="1">
    <source>
        <dbReference type="EMBL" id="PIT51448.1"/>
    </source>
</evidence>
<accession>A0A2N9XS42</accession>
<proteinExistence type="predicted"/>
<comment type="caution">
    <text evidence="1">The sequence shown here is derived from an EMBL/GenBank/DDBJ whole genome shotgun (WGS) entry which is preliminary data.</text>
</comment>
<dbReference type="Proteomes" id="UP000231484">
    <property type="component" value="Unassembled WGS sequence"/>
</dbReference>
<name>A0A2N9XS42_9NEIS</name>
<organism evidence="1 2">
    <name type="scientific">Snodgrassella alvi</name>
    <dbReference type="NCBI Taxonomy" id="1196083"/>
    <lineage>
        <taxon>Bacteria</taxon>
        <taxon>Pseudomonadati</taxon>
        <taxon>Pseudomonadota</taxon>
        <taxon>Betaproteobacteria</taxon>
        <taxon>Neisseriales</taxon>
        <taxon>Neisseriaceae</taxon>
        <taxon>Snodgrassella</taxon>
    </lineage>
</organism>
<evidence type="ECO:0000313" key="2">
    <source>
        <dbReference type="Proteomes" id="UP000231484"/>
    </source>
</evidence>
<reference evidence="1 2" key="1">
    <citation type="journal article" date="2017" name="MBio">
        <title>Type VI secretion-mediated competition in the bee gut microbiome.</title>
        <authorList>
            <person name="Steele M.I."/>
            <person name="Kwong W.K."/>
            <person name="Powell J.E."/>
            <person name="Whiteley M."/>
            <person name="Moran N.A."/>
        </authorList>
    </citation>
    <scope>NUCLEOTIDE SEQUENCE [LARGE SCALE GENOMIC DNA]</scope>
    <source>
        <strain evidence="1 2">Occ4-2</strain>
    </source>
</reference>